<dbReference type="Proteomes" id="UP001145114">
    <property type="component" value="Unassembled WGS sequence"/>
</dbReference>
<protein>
    <submittedName>
        <fullName evidence="1">Uncharacterized protein</fullName>
    </submittedName>
</protein>
<evidence type="ECO:0000313" key="1">
    <source>
        <dbReference type="EMBL" id="KAJ1676241.1"/>
    </source>
</evidence>
<accession>A0ACC1HLK1</accession>
<keyword evidence="2" id="KW-1185">Reference proteome</keyword>
<organism evidence="1 2">
    <name type="scientific">Spiromyces aspiralis</name>
    <dbReference type="NCBI Taxonomy" id="68401"/>
    <lineage>
        <taxon>Eukaryota</taxon>
        <taxon>Fungi</taxon>
        <taxon>Fungi incertae sedis</taxon>
        <taxon>Zoopagomycota</taxon>
        <taxon>Kickxellomycotina</taxon>
        <taxon>Kickxellomycetes</taxon>
        <taxon>Kickxellales</taxon>
        <taxon>Kickxellaceae</taxon>
        <taxon>Spiromyces</taxon>
    </lineage>
</organism>
<evidence type="ECO:0000313" key="2">
    <source>
        <dbReference type="Proteomes" id="UP001145114"/>
    </source>
</evidence>
<sequence>MTGIDFDAWMAAHATLESSFMSTDTGLLASEFPTPLGQSHANSDMSPRPALQEFAESQLPLGEQQQPHDLIDDAPTPFPPVEASPGECPSADWLVGNDNILEDTDIRQPRTLGDDVAIIRETLDTSISLVSQLVDGLSQIWAKDDEEYAEIDRLVGELESEYNTLVNIL</sequence>
<gene>
    <name evidence="1" type="ORF">EV182_008589</name>
</gene>
<proteinExistence type="predicted"/>
<reference evidence="1" key="1">
    <citation type="submission" date="2022-06" db="EMBL/GenBank/DDBJ databases">
        <title>Phylogenomic reconstructions and comparative analyses of Kickxellomycotina fungi.</title>
        <authorList>
            <person name="Reynolds N.K."/>
            <person name="Stajich J.E."/>
            <person name="Barry K."/>
            <person name="Grigoriev I.V."/>
            <person name="Crous P."/>
            <person name="Smith M.E."/>
        </authorList>
    </citation>
    <scope>NUCLEOTIDE SEQUENCE</scope>
    <source>
        <strain evidence="1">RSA 2271</strain>
    </source>
</reference>
<dbReference type="EMBL" id="JAMZIH010004515">
    <property type="protein sequence ID" value="KAJ1676241.1"/>
    <property type="molecule type" value="Genomic_DNA"/>
</dbReference>
<name>A0ACC1HLK1_9FUNG</name>
<comment type="caution">
    <text evidence="1">The sequence shown here is derived from an EMBL/GenBank/DDBJ whole genome shotgun (WGS) entry which is preliminary data.</text>
</comment>
<feature type="non-terminal residue" evidence="1">
    <location>
        <position position="169"/>
    </location>
</feature>